<comment type="caution">
    <text evidence="1">The sequence shown here is derived from an EMBL/GenBank/DDBJ whole genome shotgun (WGS) entry which is preliminary data.</text>
</comment>
<keyword evidence="2" id="KW-1185">Reference proteome</keyword>
<proteinExistence type="predicted"/>
<dbReference type="GO" id="GO:0047355">
    <property type="term" value="F:CDP-glycerol glycerophosphotransferase activity"/>
    <property type="evidence" value="ECO:0007669"/>
    <property type="project" value="InterPro"/>
</dbReference>
<evidence type="ECO:0008006" key="3">
    <source>
        <dbReference type="Google" id="ProtNLM"/>
    </source>
</evidence>
<dbReference type="EMBL" id="JAGGMB010000006">
    <property type="protein sequence ID" value="MBP2078000.1"/>
    <property type="molecule type" value="Genomic_DNA"/>
</dbReference>
<name>A0A9X0YSD4_9BACI</name>
<gene>
    <name evidence="1" type="ORF">J2Z64_002255</name>
</gene>
<dbReference type="GO" id="GO:0016020">
    <property type="term" value="C:membrane"/>
    <property type="evidence" value="ECO:0007669"/>
    <property type="project" value="InterPro"/>
</dbReference>
<dbReference type="SUPFAM" id="SSF53756">
    <property type="entry name" value="UDP-Glycosyltransferase/glycogen phosphorylase"/>
    <property type="match status" value="1"/>
</dbReference>
<evidence type="ECO:0000313" key="1">
    <source>
        <dbReference type="EMBL" id="MBP2078000.1"/>
    </source>
</evidence>
<dbReference type="Proteomes" id="UP001138793">
    <property type="component" value="Unassembled WGS sequence"/>
</dbReference>
<protein>
    <recommendedName>
        <fullName evidence="3">CDP-glycerol:poly(Glycerophosphate) glycerophosphotransferase</fullName>
    </recommendedName>
</protein>
<reference evidence="1" key="1">
    <citation type="submission" date="2021-03" db="EMBL/GenBank/DDBJ databases">
        <title>Genomic Encyclopedia of Type Strains, Phase IV (KMG-IV): sequencing the most valuable type-strain genomes for metagenomic binning, comparative biology and taxonomic classification.</title>
        <authorList>
            <person name="Goeker M."/>
        </authorList>
    </citation>
    <scope>NUCLEOTIDE SEQUENCE</scope>
    <source>
        <strain evidence="1">DSM 107338</strain>
    </source>
</reference>
<dbReference type="InterPro" id="IPR007554">
    <property type="entry name" value="Glycerophosphate_synth"/>
</dbReference>
<dbReference type="OrthoDB" id="2622399at2"/>
<dbReference type="Pfam" id="PF04464">
    <property type="entry name" value="Glyphos_transf"/>
    <property type="match status" value="1"/>
</dbReference>
<dbReference type="InterPro" id="IPR043148">
    <property type="entry name" value="TagF_C"/>
</dbReference>
<dbReference type="Gene3D" id="3.40.50.12580">
    <property type="match status" value="1"/>
</dbReference>
<organism evidence="1 2">
    <name type="scientific">Oceanobacillus polygoni</name>
    <dbReference type="NCBI Taxonomy" id="1235259"/>
    <lineage>
        <taxon>Bacteria</taxon>
        <taxon>Bacillati</taxon>
        <taxon>Bacillota</taxon>
        <taxon>Bacilli</taxon>
        <taxon>Bacillales</taxon>
        <taxon>Bacillaceae</taxon>
        <taxon>Oceanobacillus</taxon>
    </lineage>
</organism>
<accession>A0A9X0YSD4</accession>
<dbReference type="AlphaFoldDB" id="A0A9X0YSD4"/>
<dbReference type="RefSeq" id="WP_149473768.1">
    <property type="nucleotide sequence ID" value="NZ_JAGGMB010000006.1"/>
</dbReference>
<evidence type="ECO:0000313" key="2">
    <source>
        <dbReference type="Proteomes" id="UP001138793"/>
    </source>
</evidence>
<sequence length="475" mass="55570">MNTYVKNYWSLYLDFLYDFQKLNYKGFSLSFICHFPSLIRKNTELWKELYDEKFTERLKNQVKDQMEIQEVFNNYLQSHNKKQLVKYKQGKIVVNYDTILRFPIKTFDDYFDRSKTLIVMAGSKNNKRRSSTVDTNKTLFNLPVKYLSNYKIDTKKAIRQLQSQAISIFKSYKNHHLYKDENFQALFLKKIAEIVDSIEQSIHFYDEVLVSCLLVASTHSYRSRILSLVAAERGIPTICIQHGILANEFGFIPKIATIDAVYGNFEVGWYKRIGVSKNSIAITGHPRFDQAFQPSTVKRSKFYKQLGLDKTKKTIMIAVRGKRDINKWRILIDTISKRVDLNIVIKDYPIKTPHELTKEFPFIHSSQDYDLYDILPNVDAVISYPSTVCLETMLVNKPIFVLNKKLPSYTGYYNGLEDLVQKDPKKLGELVIKYFTDLNYENNVNVKIENFIRDAYPNFSMSGERLKKLINGLIS</sequence>